<feature type="compositionally biased region" description="Low complexity" evidence="2">
    <location>
        <begin position="658"/>
        <end position="668"/>
    </location>
</feature>
<feature type="compositionally biased region" description="Basic and acidic residues" evidence="2">
    <location>
        <begin position="407"/>
        <end position="428"/>
    </location>
</feature>
<proteinExistence type="predicted"/>
<feature type="region of interest" description="Disordered" evidence="2">
    <location>
        <begin position="119"/>
        <end position="152"/>
    </location>
</feature>
<dbReference type="Proteomes" id="UP000041254">
    <property type="component" value="Unassembled WGS sequence"/>
</dbReference>
<dbReference type="EMBL" id="CDMY01000282">
    <property type="protein sequence ID" value="CEL99523.1"/>
    <property type="molecule type" value="Genomic_DNA"/>
</dbReference>
<evidence type="ECO:0000256" key="2">
    <source>
        <dbReference type="SAM" id="MobiDB-lite"/>
    </source>
</evidence>
<feature type="region of interest" description="Disordered" evidence="2">
    <location>
        <begin position="1"/>
        <end position="67"/>
    </location>
</feature>
<feature type="compositionally biased region" description="Low complexity" evidence="2">
    <location>
        <begin position="792"/>
        <end position="825"/>
    </location>
</feature>
<feature type="compositionally biased region" description="Pro residues" evidence="2">
    <location>
        <begin position="915"/>
        <end position="926"/>
    </location>
</feature>
<gene>
    <name evidence="3" type="ORF">Vbra_20663</name>
</gene>
<keyword evidence="4" id="KW-1185">Reference proteome</keyword>
<feature type="compositionally biased region" description="Gly residues" evidence="2">
    <location>
        <begin position="11"/>
        <end position="21"/>
    </location>
</feature>
<feature type="coiled-coil region" evidence="1">
    <location>
        <begin position="1990"/>
        <end position="2048"/>
    </location>
</feature>
<feature type="region of interest" description="Disordered" evidence="2">
    <location>
        <begin position="515"/>
        <end position="932"/>
    </location>
</feature>
<feature type="region of interest" description="Disordered" evidence="2">
    <location>
        <begin position="2182"/>
        <end position="2244"/>
    </location>
</feature>
<feature type="coiled-coil region" evidence="1">
    <location>
        <begin position="1742"/>
        <end position="1787"/>
    </location>
</feature>
<feature type="compositionally biased region" description="Low complexity" evidence="2">
    <location>
        <begin position="22"/>
        <end position="35"/>
    </location>
</feature>
<feature type="compositionally biased region" description="Basic and acidic residues" evidence="2">
    <location>
        <begin position="131"/>
        <end position="147"/>
    </location>
</feature>
<reference evidence="3 4" key="1">
    <citation type="submission" date="2014-11" db="EMBL/GenBank/DDBJ databases">
        <authorList>
            <person name="Zhu J."/>
            <person name="Qi W."/>
            <person name="Song R."/>
        </authorList>
    </citation>
    <scope>NUCLEOTIDE SEQUENCE [LARGE SCALE GENOMIC DNA]</scope>
</reference>
<feature type="compositionally biased region" description="Polar residues" evidence="2">
    <location>
        <begin position="348"/>
        <end position="358"/>
    </location>
</feature>
<feature type="coiled-coil region" evidence="1">
    <location>
        <begin position="2119"/>
        <end position="2153"/>
    </location>
</feature>
<feature type="coiled-coil region" evidence="1">
    <location>
        <begin position="983"/>
        <end position="1020"/>
    </location>
</feature>
<keyword evidence="1" id="KW-0175">Coiled coil</keyword>
<accession>A0A0G4EQL2</accession>
<feature type="compositionally biased region" description="Polar residues" evidence="2">
    <location>
        <begin position="759"/>
        <end position="769"/>
    </location>
</feature>
<feature type="region of interest" description="Disordered" evidence="2">
    <location>
        <begin position="180"/>
        <end position="502"/>
    </location>
</feature>
<feature type="compositionally biased region" description="Acidic residues" evidence="2">
    <location>
        <begin position="680"/>
        <end position="704"/>
    </location>
</feature>
<evidence type="ECO:0000313" key="4">
    <source>
        <dbReference type="Proteomes" id="UP000041254"/>
    </source>
</evidence>
<dbReference type="PANTHER" id="PTHR48125">
    <property type="entry name" value="LP07818P1"/>
    <property type="match status" value="1"/>
</dbReference>
<feature type="coiled-coil region" evidence="1">
    <location>
        <begin position="1495"/>
        <end position="1550"/>
    </location>
</feature>
<feature type="coiled-coil region" evidence="1">
    <location>
        <begin position="1815"/>
        <end position="1957"/>
    </location>
</feature>
<dbReference type="PhylomeDB" id="A0A0G4EQL2"/>
<dbReference type="PANTHER" id="PTHR48125:SF12">
    <property type="entry name" value="AT HOOK TRANSCRIPTION FACTOR FAMILY-RELATED"/>
    <property type="match status" value="1"/>
</dbReference>
<feature type="compositionally biased region" description="Low complexity" evidence="2">
    <location>
        <begin position="2227"/>
        <end position="2244"/>
    </location>
</feature>
<feature type="compositionally biased region" description="Pro residues" evidence="2">
    <location>
        <begin position="472"/>
        <end position="482"/>
    </location>
</feature>
<feature type="compositionally biased region" description="Pro residues" evidence="2">
    <location>
        <begin position="1673"/>
        <end position="1682"/>
    </location>
</feature>
<feature type="compositionally biased region" description="Basic and acidic residues" evidence="2">
    <location>
        <begin position="905"/>
        <end position="914"/>
    </location>
</feature>
<protein>
    <submittedName>
        <fullName evidence="3">Uncharacterized protein</fullName>
    </submittedName>
</protein>
<feature type="region of interest" description="Disordered" evidence="2">
    <location>
        <begin position="2059"/>
        <end position="2096"/>
    </location>
</feature>
<feature type="coiled-coil region" evidence="1">
    <location>
        <begin position="1328"/>
        <end position="1471"/>
    </location>
</feature>
<dbReference type="VEuPathDB" id="CryptoDB:Vbra_20663"/>
<sequence>MSPGENKGLFGSLGGFLGGSGRSRSQTQSPPRTRSMPADKSEASKSGSGSDDQGKKEGGKESETKGVFQWMRQLVGSGEERTYAVVNLGAHDGEGFYYCKEHKMWMERGKEEEILAKYAAERAPPPKAKKKAEGEESKEGEGSKEAASKPAEVAKTGVEALMAVPQHRLPYGRGRAPYYAATPGLPTKPPTGAGTGPPRGGQTPPMPGMFPMVTPGVYNPPPILEAATDSPPQDSAGLTNDAAPARPLTEGGEEVPDLSPKVGPPIKPSTPIALKAWGAGPPKKYPSTRDRPIPPPPTGLANPFGVSSTPLKPQAAPTSPFGRPASEGEARPIPPASPLPSAVSATSQPPTNAFTSPASVKASPGESPGGVGYTDVENEGSSEEGWKKLGGSSVPSAAGGVAGSGGGKDKAAKEEGKAEDGSSPDHSDLVVLSSQPDHDRSERSGVSSEWEEVGSKTTPKTVSPIHQKEPPVTQPPVVPPAFPTVREADEPSSVSVPGLDEEEVKYVYDPDFDSHEWADEEAEGSDDHHNEAEATGGLVRTRQRGEGSHVHLPMPSPPRRGQRDTSSGMLVIAGSPSHRGLMMRLHDESKAASPDEISPVSKASPPAATQSPTQQLRHHRAPETAEETPTEAQKGYTGEAEAESPSSSPERRADSRGAAAAPQEQQQQQPPPQQAASVDLDMEGGEPEADMADEGGDQGWDIDLDLGSPEVMLPSGESEQRMAVGASPSMLPEGEPGDEPEGGRPPTGHEQDGRFGQPQLPQEQPSITTPRDDAVALKVTISGPAGEAGQLSGRSPSSFGASSPASEPIGEAAAAPAASAGEEGPYGIGIATDEERVSEKAPSQAPSSPSRKAIPDMSRPLESEPHPQMFNIGDEAETPAGGDDTLQTPPWLRSMDDIVPPAHSHSGDLAKHGEPGPPSDELPPPRASREVQLEKELERVKAEYQALLVESQRARDETIRLADANEDLQSRLDAAGAEQDLQLQEALLKITQLEQDNTRLIQAGEEAARKEQEMQTLREAQAAQDKDEELAALRSEQAERDAAIEALRGRSAAQQEEVDDLTGRLQKEERVRAALEMERQGILQKYRMGYQIETEAQRNWRLGYGVMERSAGTDNEWIREKDKEIRDLQVDMAIKEVRYGKGFARAINAIRKLKWRITTMYWKAWSEEIKMLDKNKALMKDVCERNLTISELNQRITKMVWEKHDVKKALMQQKVNNDALQKTVDEYVTAIAGWKECCAKLEKNGEEMMAKANAELQRGQTMLDDLAEKHNTVMREYNQLKAETDATVETERDKIRTEATEKIQELTELFKNQLVQRNETIAHWQSVSREREEQLTAVTQQLDTARQEQQQLRSSLQAYESTIEQTKARECQLLQEMHQIQETQRTHDASFESFQRKEDELQRQLQTNKAEMQRLESLCEQQKVEIVQYQAQIDAYRQEHDRQKGEWEAAVESHAAEVRSLQRAVEDKEQQWRETMQGDIDSRTRSFEDQLTALHQELAASRELTEAKQKQLEEAHTAMQLREGEATALLQETEKRMQAANDELSEALNAQMSLAQYYRELADSELPAVKDDREAIKRRLANLTAAVTEFINGTGLSILPSGHAATQPSPASTKTKTTETAPSFDTPPAPSSSSAPSSASRRDVAELFGGGGDADSHGFDGGDSGWDIGFDPTPSPPPPGLEQPPVAGGAPQATEGLTDEHLIAELKKVLSHYLEVTAASKDAQQLAEQAQTQGQREQLELIEAMRQDIVAKEQQLATLGSELEAARDREASLRQDLHNRIQSLESEHRENGDLRAQLEMVRQHYDELHAKASQLDGVDATVRQLREELHTKEGEIEILKNVDEDMRRQIADNLSRVVEFERLEAENRAQKERLDYLESRAFDEGRFSDDLQAKDQRITALTNELQKLRDDEAMHREETQGRLNQLQKELSESITNCTRLQEENNRIRLDLERTQHDLATSHENMATGVEDVDKMHAALVEENGRLLREVDIHKEAADEAAQKVDVLQTECATLKEELDKSREREAAIVELQAAVSEKDTQMVEMKKELAYFQKQLQDAAFHPPLPPPPQSGTRHPSLPPVTELPHYGPPQELMTDGSPRAAPISHDVRVLQERLKYANEEKAQIAKALQEALDSVSAENQGLRQENNTLKQMLGAAPGATSASSSQPLPERYPVISTDALPTHLATPPRHMPYTAQSSSSDPGARGVPSPPPSEGDDTVETVPLTPLGGSPRAGAGAAPPKSSGWSFFSLFLTESDERAIERERARNLEL</sequence>
<dbReference type="OMA" id="SHEWADE"/>
<feature type="region of interest" description="Disordered" evidence="2">
    <location>
        <begin position="1601"/>
        <end position="1693"/>
    </location>
</feature>
<feature type="coiled-coil region" evidence="1">
    <location>
        <begin position="1249"/>
        <end position="1283"/>
    </location>
</feature>
<feature type="compositionally biased region" description="Low complexity" evidence="2">
    <location>
        <begin position="390"/>
        <end position="399"/>
    </location>
</feature>
<organism evidence="3 4">
    <name type="scientific">Vitrella brassicaformis (strain CCMP3155)</name>
    <dbReference type="NCBI Taxonomy" id="1169540"/>
    <lineage>
        <taxon>Eukaryota</taxon>
        <taxon>Sar</taxon>
        <taxon>Alveolata</taxon>
        <taxon>Colpodellida</taxon>
        <taxon>Vitrellaceae</taxon>
        <taxon>Vitrella</taxon>
    </lineage>
</organism>
<dbReference type="InParanoid" id="A0A0G4EQL2"/>
<name>A0A0G4EQL2_VITBC</name>
<feature type="compositionally biased region" description="Basic and acidic residues" evidence="2">
    <location>
        <begin position="52"/>
        <end position="64"/>
    </location>
</feature>
<evidence type="ECO:0000313" key="3">
    <source>
        <dbReference type="EMBL" id="CEL99523.1"/>
    </source>
</evidence>
<feature type="compositionally biased region" description="Polar residues" evidence="2">
    <location>
        <begin position="1604"/>
        <end position="1623"/>
    </location>
</feature>
<evidence type="ECO:0000256" key="1">
    <source>
        <dbReference type="SAM" id="Coils"/>
    </source>
</evidence>
<feature type="coiled-coil region" evidence="1">
    <location>
        <begin position="1044"/>
        <end position="1085"/>
    </location>
</feature>